<feature type="signal peptide" evidence="1">
    <location>
        <begin position="1"/>
        <end position="20"/>
    </location>
</feature>
<dbReference type="GO" id="GO:0003824">
    <property type="term" value="F:catalytic activity"/>
    <property type="evidence" value="ECO:0007669"/>
    <property type="project" value="UniProtKB-ARBA"/>
</dbReference>
<dbReference type="InterPro" id="IPR054491">
    <property type="entry name" value="MGH1-like_GH"/>
</dbReference>
<evidence type="ECO:0000259" key="3">
    <source>
        <dbReference type="Pfam" id="PF22422"/>
    </source>
</evidence>
<dbReference type="InterPro" id="IPR008928">
    <property type="entry name" value="6-hairpin_glycosidase_sf"/>
</dbReference>
<feature type="domain" description="Mannosylglycerate hydrolase MGH1-like glycoside hydrolase" evidence="3">
    <location>
        <begin position="108"/>
        <end position="454"/>
    </location>
</feature>
<keyword evidence="5" id="KW-1185">Reference proteome</keyword>
<dbReference type="Pfam" id="PF03633">
    <property type="entry name" value="Glyco_hydro_65C"/>
    <property type="match status" value="1"/>
</dbReference>
<feature type="domain" description="Glycoside hydrolase family 65 C-terminal" evidence="2">
    <location>
        <begin position="471"/>
        <end position="526"/>
    </location>
</feature>
<dbReference type="Pfam" id="PF22422">
    <property type="entry name" value="MGH1-like_GH"/>
    <property type="match status" value="1"/>
</dbReference>
<evidence type="ECO:0000313" key="4">
    <source>
        <dbReference type="EMBL" id="KAF2771110.1"/>
    </source>
</evidence>
<accession>A0A6G1LER3</accession>
<evidence type="ECO:0008006" key="6">
    <source>
        <dbReference type="Google" id="ProtNLM"/>
    </source>
</evidence>
<feature type="chain" id="PRO_5026328038" description="Six-hairpin glycosidase" evidence="1">
    <location>
        <begin position="21"/>
        <end position="863"/>
    </location>
</feature>
<sequence length="863" mass="95022">MMRVTSAALWLVVTIDIALAANPRPYPLADSYLQTTSFLDHSSFIQDLDDHQWYLDNIPFIDVPDQNIQDVYYYRASVIKRHLKWVHEGHGWVETEFIHPVSWASKFQTIPDSAGHHVVELRWLRDLNYAKNLIEEYTRGGVEKLSGITYTHYMHQAILEHAQATGDVPFLLSQLDGLIAMYNLWNTTIDSTTGLYHRNPLQDAQEYSLPGYLTGGPGGGPMQEWNDFGLSSSQGGGNDYTLIWLGPETYRPDHNAYMVAGARAISTIASMAGKASLANTWSSYADGLYNRMTEQLYSSELNFWIDVVQGTNLRCEGRELIGYFPYRFDIGTNTTQIQGLEAGLDTEHFLTEFGPTTLEQTNPYYTSLKNSTYCCMWQGQSWPFSTSVYLGTLARIARNSLSSVITPDLFNQEMKKYALTNYKDGVPYTAESHYPTINEWSGDTANHSENYLHSTYFDNVFTNLFGIVPTFGDTLVLQPLVPSNWSYFAIENLPYHGSLLSFVWDQDGTHYSSKGSQAGFSIYSNGTLFHQQSTLGPVNVSLPFKTTDAAQQLAAQPEYQNILANPNSPYNLPTVTTGWCLNLNGDICNYPAWKMNDGLLWYDTTPDNRWTNNQSETPYATIAITLPRARKIRSVSLAIFADVERGGVVDCPAGVQVVDGRTKNTVAFKNPWTDCVGNALNTIPFAAPTADDTSNVTTPDTGYTIETDNLLVTISDKLKYTTAVTEIQIWVPPLTGPRYEAEDGVIGTFIGSYEGKATGLNGKIEGGGVSLGSGGWVEIADVRRQSSGSSNSTLASAGSATMEVIGGGTGTVEVGLNWLANQTVNFAGNGSTTLDVQLLLGGNVVTIFQTSGTPWIDAVVVGA</sequence>
<gene>
    <name evidence="4" type="ORF">EJ03DRAFT_45717</name>
</gene>
<dbReference type="SUPFAM" id="SSF48208">
    <property type="entry name" value="Six-hairpin glycosidases"/>
    <property type="match status" value="1"/>
</dbReference>
<dbReference type="Gene3D" id="2.60.120.260">
    <property type="entry name" value="Galactose-binding domain-like"/>
    <property type="match status" value="1"/>
</dbReference>
<dbReference type="InterPro" id="IPR005194">
    <property type="entry name" value="Glyco_hydro_65_C"/>
</dbReference>
<name>A0A6G1LER3_9PEZI</name>
<evidence type="ECO:0000313" key="5">
    <source>
        <dbReference type="Proteomes" id="UP000799436"/>
    </source>
</evidence>
<dbReference type="InterPro" id="IPR012341">
    <property type="entry name" value="6hp_glycosidase-like_sf"/>
</dbReference>
<dbReference type="AlphaFoldDB" id="A0A6G1LER3"/>
<dbReference type="Gene3D" id="1.50.10.10">
    <property type="match status" value="1"/>
</dbReference>
<keyword evidence="1" id="KW-0732">Signal</keyword>
<organism evidence="4 5">
    <name type="scientific">Teratosphaeria nubilosa</name>
    <dbReference type="NCBI Taxonomy" id="161662"/>
    <lineage>
        <taxon>Eukaryota</taxon>
        <taxon>Fungi</taxon>
        <taxon>Dikarya</taxon>
        <taxon>Ascomycota</taxon>
        <taxon>Pezizomycotina</taxon>
        <taxon>Dothideomycetes</taxon>
        <taxon>Dothideomycetidae</taxon>
        <taxon>Mycosphaerellales</taxon>
        <taxon>Teratosphaeriaceae</taxon>
        <taxon>Teratosphaeria</taxon>
    </lineage>
</organism>
<dbReference type="GO" id="GO:0005975">
    <property type="term" value="P:carbohydrate metabolic process"/>
    <property type="evidence" value="ECO:0007669"/>
    <property type="project" value="InterPro"/>
</dbReference>
<evidence type="ECO:0000259" key="2">
    <source>
        <dbReference type="Pfam" id="PF03633"/>
    </source>
</evidence>
<reference evidence="4" key="1">
    <citation type="journal article" date="2020" name="Stud. Mycol.">
        <title>101 Dothideomycetes genomes: a test case for predicting lifestyles and emergence of pathogens.</title>
        <authorList>
            <person name="Haridas S."/>
            <person name="Albert R."/>
            <person name="Binder M."/>
            <person name="Bloem J."/>
            <person name="Labutti K."/>
            <person name="Salamov A."/>
            <person name="Andreopoulos B."/>
            <person name="Baker S."/>
            <person name="Barry K."/>
            <person name="Bills G."/>
            <person name="Bluhm B."/>
            <person name="Cannon C."/>
            <person name="Castanera R."/>
            <person name="Culley D."/>
            <person name="Daum C."/>
            <person name="Ezra D."/>
            <person name="Gonzalez J."/>
            <person name="Henrissat B."/>
            <person name="Kuo A."/>
            <person name="Liang C."/>
            <person name="Lipzen A."/>
            <person name="Lutzoni F."/>
            <person name="Magnuson J."/>
            <person name="Mondo S."/>
            <person name="Nolan M."/>
            <person name="Ohm R."/>
            <person name="Pangilinan J."/>
            <person name="Park H.-J."/>
            <person name="Ramirez L."/>
            <person name="Alfaro M."/>
            <person name="Sun H."/>
            <person name="Tritt A."/>
            <person name="Yoshinaga Y."/>
            <person name="Zwiers L.-H."/>
            <person name="Turgeon B."/>
            <person name="Goodwin S."/>
            <person name="Spatafora J."/>
            <person name="Crous P."/>
            <person name="Grigoriev I."/>
        </authorList>
    </citation>
    <scope>NUCLEOTIDE SEQUENCE</scope>
    <source>
        <strain evidence="4">CBS 116005</strain>
    </source>
</reference>
<dbReference type="OrthoDB" id="5382128at2759"/>
<proteinExistence type="predicted"/>
<evidence type="ECO:0000256" key="1">
    <source>
        <dbReference type="SAM" id="SignalP"/>
    </source>
</evidence>
<dbReference type="EMBL" id="ML995821">
    <property type="protein sequence ID" value="KAF2771110.1"/>
    <property type="molecule type" value="Genomic_DNA"/>
</dbReference>
<dbReference type="Proteomes" id="UP000799436">
    <property type="component" value="Unassembled WGS sequence"/>
</dbReference>
<protein>
    <recommendedName>
        <fullName evidence="6">Six-hairpin glycosidase</fullName>
    </recommendedName>
</protein>